<evidence type="ECO:0000313" key="2">
    <source>
        <dbReference type="EMBL" id="KAJ7071889.1"/>
    </source>
</evidence>
<reference evidence="2" key="1">
    <citation type="submission" date="2023-03" db="EMBL/GenBank/DDBJ databases">
        <title>Massive genome expansion in bonnet fungi (Mycena s.s.) driven by repeated elements and novel gene families across ecological guilds.</title>
        <authorList>
            <consortium name="Lawrence Berkeley National Laboratory"/>
            <person name="Harder C.B."/>
            <person name="Miyauchi S."/>
            <person name="Viragh M."/>
            <person name="Kuo A."/>
            <person name="Thoen E."/>
            <person name="Andreopoulos B."/>
            <person name="Lu D."/>
            <person name="Skrede I."/>
            <person name="Drula E."/>
            <person name="Henrissat B."/>
            <person name="Morin E."/>
            <person name="Kohler A."/>
            <person name="Barry K."/>
            <person name="LaButti K."/>
            <person name="Morin E."/>
            <person name="Salamov A."/>
            <person name="Lipzen A."/>
            <person name="Mereny Z."/>
            <person name="Hegedus B."/>
            <person name="Baldrian P."/>
            <person name="Stursova M."/>
            <person name="Weitz H."/>
            <person name="Taylor A."/>
            <person name="Grigoriev I.V."/>
            <person name="Nagy L.G."/>
            <person name="Martin F."/>
            <person name="Kauserud H."/>
        </authorList>
    </citation>
    <scope>NUCLEOTIDE SEQUENCE</scope>
    <source>
        <strain evidence="2">CBHHK173m</strain>
    </source>
</reference>
<name>A0AAD6XLJ6_9AGAR</name>
<feature type="domain" description="DUF6593" evidence="1">
    <location>
        <begin position="40"/>
        <end position="154"/>
    </location>
</feature>
<protein>
    <recommendedName>
        <fullName evidence="1">DUF6593 domain-containing protein</fullName>
    </recommendedName>
</protein>
<dbReference type="AlphaFoldDB" id="A0AAD6XLJ6"/>
<dbReference type="InterPro" id="IPR046528">
    <property type="entry name" value="DUF6593"/>
</dbReference>
<keyword evidence="3" id="KW-1185">Reference proteome</keyword>
<sequence length="160" mass="17647">MTSYGLPLILDDKTGQLEDGSEFLDVHDRLRLTPIIPRALAALDFGRNKALGTISFSGVAVPMSQYLARTSPLGSSSVRRFGASDGQTYQWARRTQKNQEWTCTNVNGYVIASYSLKPAGEPEYSESSGCVLEIAEQFGNLAPEILASLWIMRHIAQYNL</sequence>
<comment type="caution">
    <text evidence="2">The sequence shown here is derived from an EMBL/GenBank/DDBJ whole genome shotgun (WGS) entry which is preliminary data.</text>
</comment>
<evidence type="ECO:0000313" key="3">
    <source>
        <dbReference type="Proteomes" id="UP001222325"/>
    </source>
</evidence>
<dbReference type="Pfam" id="PF20236">
    <property type="entry name" value="DUF6593"/>
    <property type="match status" value="1"/>
</dbReference>
<gene>
    <name evidence="2" type="ORF">B0H15DRAFT_965756</name>
</gene>
<evidence type="ECO:0000259" key="1">
    <source>
        <dbReference type="Pfam" id="PF20236"/>
    </source>
</evidence>
<dbReference type="Proteomes" id="UP001222325">
    <property type="component" value="Unassembled WGS sequence"/>
</dbReference>
<dbReference type="EMBL" id="JARJCN010000121">
    <property type="protein sequence ID" value="KAJ7071889.1"/>
    <property type="molecule type" value="Genomic_DNA"/>
</dbReference>
<organism evidence="2 3">
    <name type="scientific">Mycena belliarum</name>
    <dbReference type="NCBI Taxonomy" id="1033014"/>
    <lineage>
        <taxon>Eukaryota</taxon>
        <taxon>Fungi</taxon>
        <taxon>Dikarya</taxon>
        <taxon>Basidiomycota</taxon>
        <taxon>Agaricomycotina</taxon>
        <taxon>Agaricomycetes</taxon>
        <taxon>Agaricomycetidae</taxon>
        <taxon>Agaricales</taxon>
        <taxon>Marasmiineae</taxon>
        <taxon>Mycenaceae</taxon>
        <taxon>Mycena</taxon>
    </lineage>
</organism>
<proteinExistence type="predicted"/>
<accession>A0AAD6XLJ6</accession>